<keyword evidence="1" id="KW-1133">Transmembrane helix</keyword>
<feature type="transmembrane region" description="Helical" evidence="1">
    <location>
        <begin position="6"/>
        <end position="23"/>
    </location>
</feature>
<proteinExistence type="predicted"/>
<dbReference type="Pfam" id="PF05545">
    <property type="entry name" value="FixQ"/>
    <property type="match status" value="1"/>
</dbReference>
<sequence length="46" mass="5197">MAATIYLLILVAAFIGIVIWVFGRKRKARFEADARIPFDDNKGNQS</sequence>
<evidence type="ECO:0000256" key="1">
    <source>
        <dbReference type="SAM" id="Phobius"/>
    </source>
</evidence>
<dbReference type="EMBL" id="LLYB01000085">
    <property type="protein sequence ID" value="KRR20830.1"/>
    <property type="molecule type" value="Genomic_DNA"/>
</dbReference>
<dbReference type="RefSeq" id="WP_057860266.1">
    <property type="nucleotide sequence ID" value="NZ_LLYB01000085.1"/>
</dbReference>
<name>A0A0R3MMK9_9BRAD</name>
<keyword evidence="1" id="KW-0812">Transmembrane</keyword>
<evidence type="ECO:0000313" key="3">
    <source>
        <dbReference type="Proteomes" id="UP000051660"/>
    </source>
</evidence>
<evidence type="ECO:0000313" key="2">
    <source>
        <dbReference type="EMBL" id="KRR20830.1"/>
    </source>
</evidence>
<dbReference type="AlphaFoldDB" id="A0A0R3MMK9"/>
<reference evidence="2 3" key="1">
    <citation type="submission" date="2014-03" db="EMBL/GenBank/DDBJ databases">
        <title>Bradyrhizobium valentinum sp. nov., isolated from effective nodules of Lupinus mariae-josephae, a lupine endemic of basic-lime soils in Eastern Spain.</title>
        <authorList>
            <person name="Duran D."/>
            <person name="Rey L."/>
            <person name="Navarro A."/>
            <person name="Busquets A."/>
            <person name="Imperial J."/>
            <person name="Ruiz-Argueso T."/>
        </authorList>
    </citation>
    <scope>NUCLEOTIDE SEQUENCE [LARGE SCALE GENOMIC DNA]</scope>
    <source>
        <strain evidence="2 3">CCBAU 23086</strain>
    </source>
</reference>
<protein>
    <submittedName>
        <fullName evidence="2">Cytochrome oxidase</fullName>
    </submittedName>
</protein>
<dbReference type="OrthoDB" id="8604580at2"/>
<gene>
    <name evidence="2" type="ORF">CQ14_26400</name>
</gene>
<keyword evidence="1" id="KW-0472">Membrane</keyword>
<comment type="caution">
    <text evidence="2">The sequence shown here is derived from an EMBL/GenBank/DDBJ whole genome shotgun (WGS) entry which is preliminary data.</text>
</comment>
<organism evidence="2 3">
    <name type="scientific">Bradyrhizobium lablabi</name>
    <dbReference type="NCBI Taxonomy" id="722472"/>
    <lineage>
        <taxon>Bacteria</taxon>
        <taxon>Pseudomonadati</taxon>
        <taxon>Pseudomonadota</taxon>
        <taxon>Alphaproteobacteria</taxon>
        <taxon>Hyphomicrobiales</taxon>
        <taxon>Nitrobacteraceae</taxon>
        <taxon>Bradyrhizobium</taxon>
    </lineage>
</organism>
<accession>A0A0R3MMK9</accession>
<dbReference type="InterPro" id="IPR008621">
    <property type="entry name" value="Cbb3-typ_cyt_oxidase_comp"/>
</dbReference>
<dbReference type="Proteomes" id="UP000051660">
    <property type="component" value="Unassembled WGS sequence"/>
</dbReference>